<accession>A0ABS2K6I4</accession>
<comment type="subcellular location">
    <subcellularLocation>
        <location evidence="1">Cell membrane</location>
        <topology evidence="1">Multi-pass membrane protein</topology>
    </subcellularLocation>
</comment>
<keyword evidence="8" id="KW-0966">Cell projection</keyword>
<keyword evidence="5 7" id="KW-1133">Transmembrane helix</keyword>
<feature type="transmembrane region" description="Helical" evidence="7">
    <location>
        <begin position="37"/>
        <end position="53"/>
    </location>
</feature>
<feature type="transmembrane region" description="Helical" evidence="7">
    <location>
        <begin position="73"/>
        <end position="94"/>
    </location>
</feature>
<dbReference type="Pfam" id="PF01311">
    <property type="entry name" value="Bac_export_1"/>
    <property type="match status" value="1"/>
</dbReference>
<evidence type="ECO:0000256" key="7">
    <source>
        <dbReference type="SAM" id="Phobius"/>
    </source>
</evidence>
<feature type="transmembrane region" description="Helical" evidence="7">
    <location>
        <begin position="214"/>
        <end position="238"/>
    </location>
</feature>
<keyword evidence="8" id="KW-0282">Flagellum</keyword>
<sequence>MSDPLDVALGLLFASLRTALIVLFLPMGKKSSAGKAFALPFSLAVGLCIQSAFPMHVSPSSQWLLLGIKEAALGAVLGFMVGRMFLVVGTAGALMDQQAGYTVGALFNPNMGRSAGPIETIYTLLLIYLLMTAGEGFYFPKVIMATYAVWPITAFAPPMHSIQGFIDSALSTGLDQLISMSMQVAIPMLGMLMFADLCVGLFSRYAPEFSPLSASMATKAFLVVLMLALTLSSQIHYLRRLILWMTRVQ</sequence>
<dbReference type="PANTHER" id="PTHR30065">
    <property type="entry name" value="FLAGELLAR BIOSYNTHETIC PROTEIN FLIR"/>
    <property type="match status" value="1"/>
</dbReference>
<dbReference type="Proteomes" id="UP001430149">
    <property type="component" value="Unassembled WGS sequence"/>
</dbReference>
<keyword evidence="9" id="KW-1185">Reference proteome</keyword>
<keyword evidence="3" id="KW-1003">Cell membrane</keyword>
<evidence type="ECO:0000256" key="6">
    <source>
        <dbReference type="ARBA" id="ARBA00023136"/>
    </source>
</evidence>
<feature type="transmembrane region" description="Helical" evidence="7">
    <location>
        <begin position="6"/>
        <end position="25"/>
    </location>
</feature>
<name>A0ABS2K6I4_9GAMM</name>
<dbReference type="InterPro" id="IPR002010">
    <property type="entry name" value="T3SS_IM_R"/>
</dbReference>
<feature type="transmembrane region" description="Helical" evidence="7">
    <location>
        <begin position="177"/>
        <end position="202"/>
    </location>
</feature>
<gene>
    <name evidence="8" type="ORF">ISP19_15480</name>
</gene>
<evidence type="ECO:0000256" key="3">
    <source>
        <dbReference type="ARBA" id="ARBA00022475"/>
    </source>
</evidence>
<organism evidence="8 9">
    <name type="scientific">Dyella flava</name>
    <dbReference type="NCBI Taxonomy" id="1920170"/>
    <lineage>
        <taxon>Bacteria</taxon>
        <taxon>Pseudomonadati</taxon>
        <taxon>Pseudomonadota</taxon>
        <taxon>Gammaproteobacteria</taxon>
        <taxon>Lysobacterales</taxon>
        <taxon>Rhodanobacteraceae</taxon>
        <taxon>Dyella</taxon>
    </lineage>
</organism>
<keyword evidence="8" id="KW-0969">Cilium</keyword>
<keyword evidence="4 7" id="KW-0812">Transmembrane</keyword>
<dbReference type="RefSeq" id="WP_204683301.1">
    <property type="nucleotide sequence ID" value="NZ_BSNR01000004.1"/>
</dbReference>
<comment type="caution">
    <text evidence="8">The sequence shown here is derived from an EMBL/GenBank/DDBJ whole genome shotgun (WGS) entry which is preliminary data.</text>
</comment>
<comment type="similarity">
    <text evidence="2">Belongs to the FliR/MopE/SpaR family.</text>
</comment>
<evidence type="ECO:0000313" key="9">
    <source>
        <dbReference type="Proteomes" id="UP001430149"/>
    </source>
</evidence>
<dbReference type="EMBL" id="JADIKE010000037">
    <property type="protein sequence ID" value="MBM7126779.1"/>
    <property type="molecule type" value="Genomic_DNA"/>
</dbReference>
<dbReference type="PANTHER" id="PTHR30065:SF1">
    <property type="entry name" value="SURFACE PRESENTATION OF ANTIGENS PROTEIN SPAR"/>
    <property type="match status" value="1"/>
</dbReference>
<evidence type="ECO:0000256" key="5">
    <source>
        <dbReference type="ARBA" id="ARBA00022989"/>
    </source>
</evidence>
<proteinExistence type="inferred from homology"/>
<evidence type="ECO:0000256" key="4">
    <source>
        <dbReference type="ARBA" id="ARBA00022692"/>
    </source>
</evidence>
<evidence type="ECO:0000313" key="8">
    <source>
        <dbReference type="EMBL" id="MBM7126779.1"/>
    </source>
</evidence>
<feature type="transmembrane region" description="Helical" evidence="7">
    <location>
        <begin position="115"/>
        <end position="131"/>
    </location>
</feature>
<reference evidence="8" key="1">
    <citation type="submission" date="2020-10" db="EMBL/GenBank/DDBJ databases">
        <title>Phylogeny of dyella-like bacteria.</title>
        <authorList>
            <person name="Fu J."/>
        </authorList>
    </citation>
    <scope>NUCLEOTIDE SEQUENCE</scope>
    <source>
        <strain evidence="8">DHOC52</strain>
    </source>
</reference>
<protein>
    <submittedName>
        <fullName evidence="8">Flagellar biosynthetic protein FliR</fullName>
    </submittedName>
</protein>
<evidence type="ECO:0000256" key="1">
    <source>
        <dbReference type="ARBA" id="ARBA00004651"/>
    </source>
</evidence>
<keyword evidence="6 7" id="KW-0472">Membrane</keyword>
<evidence type="ECO:0000256" key="2">
    <source>
        <dbReference type="ARBA" id="ARBA00009772"/>
    </source>
</evidence>
<dbReference type="PRINTS" id="PR00953">
    <property type="entry name" value="TYPE3IMRPROT"/>
</dbReference>